<dbReference type="Pfam" id="PF16927">
    <property type="entry name" value="HisKA_7TM"/>
    <property type="match status" value="1"/>
</dbReference>
<keyword evidence="5" id="KW-0175">Coiled coil</keyword>
<name>A0AAW4PSX7_9EURY</name>
<dbReference type="InterPro" id="IPR031621">
    <property type="entry name" value="HisKA_7TM"/>
</dbReference>
<dbReference type="RefSeq" id="WP_220618757.1">
    <property type="nucleotide sequence ID" value="NZ_RKLR01000004.1"/>
</dbReference>
<dbReference type="PROSITE" id="PS50109">
    <property type="entry name" value="HIS_KIN"/>
    <property type="match status" value="1"/>
</dbReference>
<comment type="caution">
    <text evidence="8">The sequence shown here is derived from an EMBL/GenBank/DDBJ whole genome shotgun (WGS) entry which is preliminary data.</text>
</comment>
<reference evidence="8 9" key="1">
    <citation type="submission" date="2021-06" db="EMBL/GenBank/DDBJ databases">
        <title>Halomicroarcula sp. a new haloarchaeum isolated from saline soil.</title>
        <authorList>
            <person name="Duran-Viseras A."/>
            <person name="Sanchez-Porro C."/>
            <person name="Ventosa A."/>
        </authorList>
    </citation>
    <scope>NUCLEOTIDE SEQUENCE [LARGE SCALE GENOMIC DNA]</scope>
    <source>
        <strain evidence="8 9">F13</strain>
    </source>
</reference>
<gene>
    <name evidence="8" type="ORF">EGH21_12200</name>
</gene>
<feature type="domain" description="Histidine kinase" evidence="7">
    <location>
        <begin position="349"/>
        <end position="542"/>
    </location>
</feature>
<accession>A0AAW4PSX7</accession>
<evidence type="ECO:0000259" key="7">
    <source>
        <dbReference type="PROSITE" id="PS50109"/>
    </source>
</evidence>
<dbReference type="InterPro" id="IPR005467">
    <property type="entry name" value="His_kinase_dom"/>
</dbReference>
<dbReference type="Proteomes" id="UP001430377">
    <property type="component" value="Unassembled WGS sequence"/>
</dbReference>
<dbReference type="PANTHER" id="PTHR42878">
    <property type="entry name" value="TWO-COMPONENT HISTIDINE KINASE"/>
    <property type="match status" value="1"/>
</dbReference>
<dbReference type="Gene3D" id="1.10.287.130">
    <property type="match status" value="1"/>
</dbReference>
<dbReference type="InterPro" id="IPR036097">
    <property type="entry name" value="HisK_dim/P_sf"/>
</dbReference>
<feature type="transmembrane region" description="Helical" evidence="6">
    <location>
        <begin position="149"/>
        <end position="169"/>
    </location>
</feature>
<feature type="transmembrane region" description="Helical" evidence="6">
    <location>
        <begin position="70"/>
        <end position="90"/>
    </location>
</feature>
<evidence type="ECO:0000256" key="6">
    <source>
        <dbReference type="SAM" id="Phobius"/>
    </source>
</evidence>
<evidence type="ECO:0000313" key="9">
    <source>
        <dbReference type="Proteomes" id="UP001430377"/>
    </source>
</evidence>
<dbReference type="InterPro" id="IPR050351">
    <property type="entry name" value="BphY/WalK/GraS-like"/>
</dbReference>
<dbReference type="SUPFAM" id="SSF55874">
    <property type="entry name" value="ATPase domain of HSP90 chaperone/DNA topoisomerase II/histidine kinase"/>
    <property type="match status" value="1"/>
</dbReference>
<evidence type="ECO:0000256" key="3">
    <source>
        <dbReference type="ARBA" id="ARBA00022679"/>
    </source>
</evidence>
<dbReference type="Gene3D" id="3.30.565.10">
    <property type="entry name" value="Histidine kinase-like ATPase, C-terminal domain"/>
    <property type="match status" value="1"/>
</dbReference>
<evidence type="ECO:0000256" key="1">
    <source>
        <dbReference type="ARBA" id="ARBA00000085"/>
    </source>
</evidence>
<keyword evidence="3" id="KW-0808">Transferase</keyword>
<proteinExistence type="predicted"/>
<sequence>MQLADVSPAFLAYVAAYGLATLACVVALSRARAVADPDTRRGLVALVVASGGWAALELAFLVLPSTELKYGAYVLSLVVGLATVGAWLYFCSAYTGRSFHRNGTYRRLAVAVYLAIVTVKLTNPIHGWYFETAFVATPFPHLTIVHETLHWVVSGLSYALVAVGFFMLYELFLEADYDTRPLAALVGVTGLPVLFDVVGFASDRLLDINYEPLGVAVFAVGVLYVFETEFLAVQLTDGVDDPVVYLDDSDRIREFNGRARRLFPALSTAVGDPLDATLPDVAAALDSADGILELTDDGETAYFLVSDTSFTLGQVDIGRVVVFTDVTRVERQRRELERQNEQLEGFAAAIRHELLNTLQIVSARVDIAGDALEDGEVSTARNSLSTASETAERMSDIVDDLATLARYGQTVDDRTTFDLGGVVRAAWDRTDTDGMTLTMDGGAEVTADPERVQDVFANGFSFAAHNGASTVTVRVTDDGFTITDDGDPVGEQDPDSFFAYGTAVPDAEAGMTLPNLRMLAETHGWTVTLETDYDDGVRIVVSNVGTLDGRAESEGRVGDPSG</sequence>
<evidence type="ECO:0000256" key="2">
    <source>
        <dbReference type="ARBA" id="ARBA00012438"/>
    </source>
</evidence>
<dbReference type="GO" id="GO:0030295">
    <property type="term" value="F:protein kinase activator activity"/>
    <property type="evidence" value="ECO:0007669"/>
    <property type="project" value="TreeGrafter"/>
</dbReference>
<feature type="transmembrane region" description="Helical" evidence="6">
    <location>
        <begin position="110"/>
        <end position="129"/>
    </location>
</feature>
<dbReference type="EC" id="2.7.13.3" evidence="2"/>
<feature type="transmembrane region" description="Helical" evidence="6">
    <location>
        <begin position="181"/>
        <end position="202"/>
    </location>
</feature>
<dbReference type="SMART" id="SM00388">
    <property type="entry name" value="HisKA"/>
    <property type="match status" value="1"/>
</dbReference>
<dbReference type="AlphaFoldDB" id="A0AAW4PSX7"/>
<feature type="coiled-coil region" evidence="5">
    <location>
        <begin position="326"/>
        <end position="353"/>
    </location>
</feature>
<keyword evidence="6" id="KW-0472">Membrane</keyword>
<dbReference type="PANTHER" id="PTHR42878:SF14">
    <property type="entry name" value="OSMOLARITY TWO-COMPONENT SYSTEM PROTEIN SSK1"/>
    <property type="match status" value="1"/>
</dbReference>
<dbReference type="CDD" id="cd00082">
    <property type="entry name" value="HisKA"/>
    <property type="match status" value="1"/>
</dbReference>
<protein>
    <recommendedName>
        <fullName evidence="2">histidine kinase</fullName>
        <ecNumber evidence="2">2.7.13.3</ecNumber>
    </recommendedName>
</protein>
<comment type="catalytic activity">
    <reaction evidence="1">
        <text>ATP + protein L-histidine = ADP + protein N-phospho-L-histidine.</text>
        <dbReference type="EC" id="2.7.13.3"/>
    </reaction>
</comment>
<dbReference type="GO" id="GO:0007234">
    <property type="term" value="P:osmosensory signaling via phosphorelay pathway"/>
    <property type="evidence" value="ECO:0007669"/>
    <property type="project" value="TreeGrafter"/>
</dbReference>
<keyword evidence="6" id="KW-1133">Transmembrane helix</keyword>
<dbReference type="GO" id="GO:0000156">
    <property type="term" value="F:phosphorelay response regulator activity"/>
    <property type="evidence" value="ECO:0007669"/>
    <property type="project" value="TreeGrafter"/>
</dbReference>
<dbReference type="InterPro" id="IPR036890">
    <property type="entry name" value="HATPase_C_sf"/>
</dbReference>
<feature type="transmembrane region" description="Helical" evidence="6">
    <location>
        <begin position="43"/>
        <end position="64"/>
    </location>
</feature>
<dbReference type="GO" id="GO:0000155">
    <property type="term" value="F:phosphorelay sensor kinase activity"/>
    <property type="evidence" value="ECO:0007669"/>
    <property type="project" value="InterPro"/>
</dbReference>
<organism evidence="8 9">
    <name type="scientific">Haloarcula rubra</name>
    <dbReference type="NCBI Taxonomy" id="2487747"/>
    <lineage>
        <taxon>Archaea</taxon>
        <taxon>Methanobacteriati</taxon>
        <taxon>Methanobacteriota</taxon>
        <taxon>Stenosarchaea group</taxon>
        <taxon>Halobacteria</taxon>
        <taxon>Halobacteriales</taxon>
        <taxon>Haloarculaceae</taxon>
        <taxon>Haloarcula</taxon>
    </lineage>
</organism>
<evidence type="ECO:0000313" key="8">
    <source>
        <dbReference type="EMBL" id="MBX0323791.1"/>
    </source>
</evidence>
<evidence type="ECO:0000256" key="4">
    <source>
        <dbReference type="ARBA" id="ARBA00022777"/>
    </source>
</evidence>
<dbReference type="InterPro" id="IPR003661">
    <property type="entry name" value="HisK_dim/P_dom"/>
</dbReference>
<dbReference type="EMBL" id="RKLR01000004">
    <property type="protein sequence ID" value="MBX0323791.1"/>
    <property type="molecule type" value="Genomic_DNA"/>
</dbReference>
<dbReference type="SUPFAM" id="SSF47384">
    <property type="entry name" value="Homodimeric domain of signal transducing histidine kinase"/>
    <property type="match status" value="1"/>
</dbReference>
<feature type="transmembrane region" description="Helical" evidence="6">
    <location>
        <begin position="12"/>
        <end position="31"/>
    </location>
</feature>
<evidence type="ECO:0000256" key="5">
    <source>
        <dbReference type="SAM" id="Coils"/>
    </source>
</evidence>
<keyword evidence="9" id="KW-1185">Reference proteome</keyword>
<keyword evidence="6" id="KW-0812">Transmembrane</keyword>
<keyword evidence="4 8" id="KW-0418">Kinase</keyword>